<reference evidence="2" key="1">
    <citation type="journal article" date="2024" name="Proc. Natl. Acad. Sci. U.S.A.">
        <title>Extraordinary preservation of gene collinearity over three hundred million years revealed in homosporous lycophytes.</title>
        <authorList>
            <person name="Li C."/>
            <person name="Wickell D."/>
            <person name="Kuo L.Y."/>
            <person name="Chen X."/>
            <person name="Nie B."/>
            <person name="Liao X."/>
            <person name="Peng D."/>
            <person name="Ji J."/>
            <person name="Jenkins J."/>
            <person name="Williams M."/>
            <person name="Shu S."/>
            <person name="Plott C."/>
            <person name="Barry K."/>
            <person name="Rajasekar S."/>
            <person name="Grimwood J."/>
            <person name="Han X."/>
            <person name="Sun S."/>
            <person name="Hou Z."/>
            <person name="He W."/>
            <person name="Dai G."/>
            <person name="Sun C."/>
            <person name="Schmutz J."/>
            <person name="Leebens-Mack J.H."/>
            <person name="Li F.W."/>
            <person name="Wang L."/>
        </authorList>
    </citation>
    <scope>NUCLEOTIDE SEQUENCE [LARGE SCALE GENOMIC DNA]</scope>
    <source>
        <strain evidence="2">cv. PW_Plant_1</strain>
    </source>
</reference>
<evidence type="ECO:0000313" key="1">
    <source>
        <dbReference type="EMBL" id="KAJ7527681.1"/>
    </source>
</evidence>
<sequence length="597" mass="66252">MESWTGGKEMETDIVDALNNPQWPKAEVALGHGIWWKGIFNSKIFNTDKATLAVLYATVPLSYSDFHTAQYDAKALAACISLLPSAVVEAPEDSNLESACHRLRNQISSAFSTLAYPRQYGQYTHKAVGLGRRALTVDEFTKLFAGGVSMRYEGKSQTQLTETYAGYSLKALGTNEYLMLQGVADNPDYKEQELWCLTRPNAINLALGRNCEGERVNYPLQLPSWNSANNMYPCLGIFVAGDAGVVAYPSNLQKRNALPSVFFGECVFSNLLHEHYESSIFDAAIVDSAGASVEVQDAALMWQRVYASELSLESGACIARRQADPRKCEPLMMPISVFSKEVLPNIFCVETLCVARELKLAGNEGYEFDCSSWPFLFNTPHNMLMMLEAVGNKGDSCKAIGESMATEVSVRGKAKAMLNCLAPLYSYLEGKIRNDVEQQPVEYYGDTALWATLNALAPLEFTYSKKPDVCFKNSVIISNAVKKASSCVALLENMKRDLDNNTLDTGIEKFLAHSSVQLSMVETSTPHLFRDSTLGILARNYVRSEVHTAQLNIRWANIRKICKYHHNRHSRKRHNWGSFSCGRFREPPSAAASADGN</sequence>
<dbReference type="Proteomes" id="UP001162992">
    <property type="component" value="Chromosome 16"/>
</dbReference>
<gene>
    <name evidence="1" type="ORF">O6H91_16G066300</name>
</gene>
<proteinExistence type="predicted"/>
<protein>
    <submittedName>
        <fullName evidence="1">Uncharacterized protein</fullName>
    </submittedName>
</protein>
<evidence type="ECO:0000313" key="2">
    <source>
        <dbReference type="Proteomes" id="UP001162992"/>
    </source>
</evidence>
<organism evidence="1 2">
    <name type="scientific">Diphasiastrum complanatum</name>
    <name type="common">Issler's clubmoss</name>
    <name type="synonym">Lycopodium complanatum</name>
    <dbReference type="NCBI Taxonomy" id="34168"/>
    <lineage>
        <taxon>Eukaryota</taxon>
        <taxon>Viridiplantae</taxon>
        <taxon>Streptophyta</taxon>
        <taxon>Embryophyta</taxon>
        <taxon>Tracheophyta</taxon>
        <taxon>Lycopodiopsida</taxon>
        <taxon>Lycopodiales</taxon>
        <taxon>Lycopodiaceae</taxon>
        <taxon>Lycopodioideae</taxon>
        <taxon>Diphasiastrum</taxon>
    </lineage>
</organism>
<comment type="caution">
    <text evidence="1">The sequence shown here is derived from an EMBL/GenBank/DDBJ whole genome shotgun (WGS) entry which is preliminary data.</text>
</comment>
<name>A0ACC2BD21_DIPCM</name>
<keyword evidence="2" id="KW-1185">Reference proteome</keyword>
<dbReference type="EMBL" id="CM055107">
    <property type="protein sequence ID" value="KAJ7527681.1"/>
    <property type="molecule type" value="Genomic_DNA"/>
</dbReference>
<accession>A0ACC2BD21</accession>